<dbReference type="PANTHER" id="PTHR44013:SF1">
    <property type="entry name" value="ZINC-TYPE ALCOHOL DEHYDROGENASE-LIKE PROTEIN C16A3.02C"/>
    <property type="match status" value="1"/>
</dbReference>
<protein>
    <recommendedName>
        <fullName evidence="1">Enoyl reductase (ER) domain-containing protein</fullName>
    </recommendedName>
</protein>
<dbReference type="Pfam" id="PF08240">
    <property type="entry name" value="ADH_N"/>
    <property type="match status" value="1"/>
</dbReference>
<dbReference type="CDD" id="cd08267">
    <property type="entry name" value="MDR1"/>
    <property type="match status" value="1"/>
</dbReference>
<dbReference type="InterPro" id="IPR036291">
    <property type="entry name" value="NAD(P)-bd_dom_sf"/>
</dbReference>
<dbReference type="InterPro" id="IPR013154">
    <property type="entry name" value="ADH-like_N"/>
</dbReference>
<proteinExistence type="predicted"/>
<accession>A0A6J4PKI6</accession>
<dbReference type="InterPro" id="IPR020843">
    <property type="entry name" value="ER"/>
</dbReference>
<name>A0A6J4PKI6_9ACTN</name>
<reference evidence="2" key="1">
    <citation type="submission" date="2020-02" db="EMBL/GenBank/DDBJ databases">
        <authorList>
            <person name="Meier V. D."/>
        </authorList>
    </citation>
    <scope>NUCLEOTIDE SEQUENCE</scope>
    <source>
        <strain evidence="2">AVDCRST_MAG55</strain>
    </source>
</reference>
<dbReference type="EMBL" id="CADCUZ010000063">
    <property type="protein sequence ID" value="CAA9413456.1"/>
    <property type="molecule type" value="Genomic_DNA"/>
</dbReference>
<dbReference type="SUPFAM" id="SSF51735">
    <property type="entry name" value="NAD(P)-binding Rossmann-fold domains"/>
    <property type="match status" value="1"/>
</dbReference>
<dbReference type="PANTHER" id="PTHR44013">
    <property type="entry name" value="ZINC-TYPE ALCOHOL DEHYDROGENASE-LIKE PROTEIN C16A3.02C"/>
    <property type="match status" value="1"/>
</dbReference>
<dbReference type="Gene3D" id="3.40.50.720">
    <property type="entry name" value="NAD(P)-binding Rossmann-like Domain"/>
    <property type="match status" value="1"/>
</dbReference>
<dbReference type="SMART" id="SM00829">
    <property type="entry name" value="PKS_ER"/>
    <property type="match status" value="1"/>
</dbReference>
<gene>
    <name evidence="2" type="ORF">AVDCRST_MAG55-1480</name>
</gene>
<evidence type="ECO:0000259" key="1">
    <source>
        <dbReference type="SMART" id="SM00829"/>
    </source>
</evidence>
<organism evidence="2">
    <name type="scientific">uncultured Rubrobacteraceae bacterium</name>
    <dbReference type="NCBI Taxonomy" id="349277"/>
    <lineage>
        <taxon>Bacteria</taxon>
        <taxon>Bacillati</taxon>
        <taxon>Actinomycetota</taxon>
        <taxon>Rubrobacteria</taxon>
        <taxon>Rubrobacterales</taxon>
        <taxon>Rubrobacteraceae</taxon>
        <taxon>environmental samples</taxon>
    </lineage>
</organism>
<dbReference type="InterPro" id="IPR052733">
    <property type="entry name" value="Chloroplast_QOR"/>
</dbReference>
<evidence type="ECO:0000313" key="2">
    <source>
        <dbReference type="EMBL" id="CAA9413456.1"/>
    </source>
</evidence>
<feature type="domain" description="Enoyl reductase (ER)" evidence="1">
    <location>
        <begin position="25"/>
        <end position="326"/>
    </location>
</feature>
<sequence>MIDSPQKGRQHHARTMVAAGFRSYGPAEVLGPLDREQPEIRPDTVLVRVAASGVNPADWLLRSGRLRFVARSRLPFVPGADVAGVVEEVGRAVTRFRPGDAIYAMLPSVAGGGYAEYAAVAEGAVALAPPNLSLAEAAAVPLAALTALQALRDKAGLRAGNHVLINGASGGVGTFAVQIAKVMGARVTAASSGRNAGLVRGLGADEVIDYTRQDVTAGDIGYDVVLDAVNVLPVRRASRALRKGGAFVTVNPLIGMLSPGWLARFRGGRRVESVFVQPGGADLETIGAWISSGKVRPVVDRTYPLSEAAEAHRYSESKRARGKLVLVVDERFAAAESGRGV</sequence>
<dbReference type="Pfam" id="PF13602">
    <property type="entry name" value="ADH_zinc_N_2"/>
    <property type="match status" value="1"/>
</dbReference>
<dbReference type="SUPFAM" id="SSF50129">
    <property type="entry name" value="GroES-like"/>
    <property type="match status" value="1"/>
</dbReference>
<dbReference type="GO" id="GO:0016491">
    <property type="term" value="F:oxidoreductase activity"/>
    <property type="evidence" value="ECO:0007669"/>
    <property type="project" value="InterPro"/>
</dbReference>
<dbReference type="InterPro" id="IPR011032">
    <property type="entry name" value="GroES-like_sf"/>
</dbReference>
<dbReference type="Gene3D" id="3.90.180.10">
    <property type="entry name" value="Medium-chain alcohol dehydrogenases, catalytic domain"/>
    <property type="match status" value="1"/>
</dbReference>
<dbReference type="AlphaFoldDB" id="A0A6J4PKI6"/>